<dbReference type="EMBL" id="CZAI01000006">
    <property type="protein sequence ID" value="CUP64550.1"/>
    <property type="molecule type" value="Genomic_DNA"/>
</dbReference>
<name>A0A174Q0L3_9BACE</name>
<dbReference type="PROSITE" id="PS51257">
    <property type="entry name" value="PROKAR_LIPOPROTEIN"/>
    <property type="match status" value="1"/>
</dbReference>
<dbReference type="RefSeq" id="WP_055172766.1">
    <property type="nucleotide sequence ID" value="NZ_CZAI01000006.1"/>
</dbReference>
<dbReference type="AlphaFoldDB" id="A0A174Q0L3"/>
<dbReference type="STRING" id="47678.ERS852494_02727"/>
<dbReference type="Proteomes" id="UP000095657">
    <property type="component" value="Unassembled WGS sequence"/>
</dbReference>
<reference evidence="2 3" key="1">
    <citation type="submission" date="2015-09" db="EMBL/GenBank/DDBJ databases">
        <authorList>
            <consortium name="Pathogen Informatics"/>
        </authorList>
    </citation>
    <scope>NUCLEOTIDE SEQUENCE [LARGE SCALE GENOMIC DNA]</scope>
    <source>
        <strain evidence="2 3">2789STDY5834880</strain>
    </source>
</reference>
<dbReference type="Gene3D" id="2.60.40.3620">
    <property type="match status" value="2"/>
</dbReference>
<protein>
    <recommendedName>
        <fullName evidence="1">SusE outer membrane protein domain-containing protein</fullName>
    </recommendedName>
</protein>
<proteinExistence type="predicted"/>
<gene>
    <name evidence="2" type="ORF">ERS852494_02727</name>
</gene>
<organism evidence="2 3">
    <name type="scientific">Bacteroides caccae</name>
    <dbReference type="NCBI Taxonomy" id="47678"/>
    <lineage>
        <taxon>Bacteria</taxon>
        <taxon>Pseudomonadati</taxon>
        <taxon>Bacteroidota</taxon>
        <taxon>Bacteroidia</taxon>
        <taxon>Bacteroidales</taxon>
        <taxon>Bacteroidaceae</taxon>
        <taxon>Bacteroides</taxon>
    </lineage>
</organism>
<evidence type="ECO:0000259" key="1">
    <source>
        <dbReference type="Pfam" id="PF14292"/>
    </source>
</evidence>
<sequence length="497" mass="56586">MKNKIFFLLAMLSCLIVGCKDEDIRYSIERPDDTMHLQVSNEYVELNQKFGKEEAVTFSWNEVTNAPLDSKVTYYFKLDIADNDFGTSIDKMRIPAGEHSVSFTHKKMNALLTKWKIEPGERVTLEAEIIAEIEETDCYVKPELSTVRFDAVGYEIQPYDIYVMGTALEGATDPANALKMTEEISEEVYTWYGVMKEGDYKFILNTTGQSPSYTQGADGSVVFNEHETGNETPFTINKAGFYVLKLNIEAGTLNADYPTTDYNDVWMVGEATPAGWNIMSSTKLTKDPVNQVAFYYEGLLKTGDMKFPLELKEDWNVAWLMPIENGTHEFGDNRMERIEAGIQGHDYKWNITKEGNYRVTLNMYTMTIDFKLLQSIPDDLPCKEIWMLGDATPAGWEQGKEAFVYDFNVDKGTFYWEGELKAGSFKCPINVDGSWAITCYMPKQAGEDGKASLNMTDVQLVQPNGNDYQWKVEESEAGQYRVELNVLTNKIKFEKKN</sequence>
<evidence type="ECO:0000313" key="3">
    <source>
        <dbReference type="Proteomes" id="UP000095657"/>
    </source>
</evidence>
<feature type="domain" description="SusE outer membrane protein" evidence="1">
    <location>
        <begin position="23"/>
        <end position="129"/>
    </location>
</feature>
<dbReference type="GO" id="GO:2001070">
    <property type="term" value="F:starch binding"/>
    <property type="evidence" value="ECO:0007669"/>
    <property type="project" value="InterPro"/>
</dbReference>
<evidence type="ECO:0000313" key="2">
    <source>
        <dbReference type="EMBL" id="CUP64550.1"/>
    </source>
</evidence>
<dbReference type="Pfam" id="PF14292">
    <property type="entry name" value="SusE"/>
    <property type="match status" value="1"/>
</dbReference>
<dbReference type="InterPro" id="IPR025970">
    <property type="entry name" value="SusE"/>
</dbReference>
<dbReference type="GO" id="GO:0019867">
    <property type="term" value="C:outer membrane"/>
    <property type="evidence" value="ECO:0007669"/>
    <property type="project" value="InterPro"/>
</dbReference>
<accession>A0A174Q0L3</accession>